<comment type="caution">
    <text evidence="4">The sequence shown here is derived from an EMBL/GenBank/DDBJ whole genome shotgun (WGS) entry which is preliminary data.</text>
</comment>
<name>A0ABQ7M1C7_BRACM</name>
<keyword evidence="1" id="KW-0234">DNA repair</keyword>
<dbReference type="PANTHER" id="PTHR12891:SF0">
    <property type="entry name" value="MMS19 NUCLEOTIDE EXCISION REPAIR PROTEIN HOMOLOG"/>
    <property type="match status" value="1"/>
</dbReference>
<dbReference type="Pfam" id="PF14500">
    <property type="entry name" value="MMS19_N"/>
    <property type="match status" value="1"/>
</dbReference>
<evidence type="ECO:0000256" key="2">
    <source>
        <dbReference type="SAM" id="MobiDB-lite"/>
    </source>
</evidence>
<reference evidence="4 5" key="1">
    <citation type="submission" date="2021-03" db="EMBL/GenBank/DDBJ databases">
        <authorList>
            <person name="King G.J."/>
            <person name="Bancroft I."/>
            <person name="Baten A."/>
            <person name="Bloomfield J."/>
            <person name="Borpatragohain P."/>
            <person name="He Z."/>
            <person name="Irish N."/>
            <person name="Irwin J."/>
            <person name="Liu K."/>
            <person name="Mauleon R.P."/>
            <person name="Moore J."/>
            <person name="Morris R."/>
            <person name="Ostergaard L."/>
            <person name="Wang B."/>
            <person name="Wells R."/>
        </authorList>
    </citation>
    <scope>NUCLEOTIDE SEQUENCE [LARGE SCALE GENOMIC DNA]</scope>
    <source>
        <strain evidence="4">R-o-18</strain>
        <tissue evidence="4">Leaf</tissue>
    </source>
</reference>
<feature type="domain" description="MMS19 N-terminal" evidence="3">
    <location>
        <begin position="39"/>
        <end position="112"/>
    </location>
</feature>
<dbReference type="PANTHER" id="PTHR12891">
    <property type="entry name" value="DNA REPAIR/TRANSCRIPTION PROTEIN MET18/MMS19"/>
    <property type="match status" value="1"/>
</dbReference>
<dbReference type="InterPro" id="IPR039920">
    <property type="entry name" value="MMS19"/>
</dbReference>
<dbReference type="Proteomes" id="UP000823674">
    <property type="component" value="Chromosome A06"/>
</dbReference>
<organism evidence="4 5">
    <name type="scientific">Brassica rapa subsp. trilocularis</name>
    <dbReference type="NCBI Taxonomy" id="1813537"/>
    <lineage>
        <taxon>Eukaryota</taxon>
        <taxon>Viridiplantae</taxon>
        <taxon>Streptophyta</taxon>
        <taxon>Embryophyta</taxon>
        <taxon>Tracheophyta</taxon>
        <taxon>Spermatophyta</taxon>
        <taxon>Magnoliopsida</taxon>
        <taxon>eudicotyledons</taxon>
        <taxon>Gunneridae</taxon>
        <taxon>Pentapetalae</taxon>
        <taxon>rosids</taxon>
        <taxon>malvids</taxon>
        <taxon>Brassicales</taxon>
        <taxon>Brassicaceae</taxon>
        <taxon>Brassiceae</taxon>
        <taxon>Brassica</taxon>
    </lineage>
</organism>
<evidence type="ECO:0000256" key="1">
    <source>
        <dbReference type="RuleBase" id="RU367072"/>
    </source>
</evidence>
<sequence>MAAATHLTEHLKTFVDVTRSPTHHAESLKAIATSLEKGVVEMDLYLTTTDDVVRARGILLLAVMLDHLKSKPLDNAVVHSLIGFFTAKLALLKRKNVVAGVVTAIDAEAVAKEIAQSIQLCFEQLECLLEQYPDAMINLGDLIVYATCEAIDGEKERRLLGKYCDLPCVPECLMIEENTKHKRRSIPESEQQLVEKPTIGDVKKANGKLVVDMEKTQKKIKQISEQKDFENQARGSLSKRESHDFKGNSPYKIVQFVHEEEIQC</sequence>
<keyword evidence="5" id="KW-1185">Reference proteome</keyword>
<comment type="function">
    <text evidence="1">Key component of the cytosolic iron-sulfur protein assembly (CIA) complex, a multiprotein complex that mediates the incorporation of iron-sulfur cluster into apoproteins specifically involved in DNA metabolism and genomic integrity. In the CIA complex, MMS19 acts as an adapter between early-acting CIA components and a subset of cellular target iron-sulfur proteins.</text>
</comment>
<comment type="subcellular location">
    <subcellularLocation>
        <location evidence="1">Nucleus</location>
    </subcellularLocation>
</comment>
<evidence type="ECO:0000313" key="4">
    <source>
        <dbReference type="EMBL" id="KAG5392588.1"/>
    </source>
</evidence>
<evidence type="ECO:0000313" key="5">
    <source>
        <dbReference type="Proteomes" id="UP000823674"/>
    </source>
</evidence>
<dbReference type="InterPro" id="IPR029240">
    <property type="entry name" value="MMS19_N"/>
</dbReference>
<evidence type="ECO:0000259" key="3">
    <source>
        <dbReference type="Pfam" id="PF14500"/>
    </source>
</evidence>
<dbReference type="EMBL" id="JADBGQ010000006">
    <property type="protein sequence ID" value="KAG5392588.1"/>
    <property type="molecule type" value="Genomic_DNA"/>
</dbReference>
<feature type="region of interest" description="Disordered" evidence="2">
    <location>
        <begin position="226"/>
        <end position="246"/>
    </location>
</feature>
<comment type="similarity">
    <text evidence="1">Belongs to the MET18/MMS19 family.</text>
</comment>
<proteinExistence type="inferred from homology"/>
<keyword evidence="1" id="KW-0227">DNA damage</keyword>
<gene>
    <name evidence="4" type="primary">A06p016440.1_BraROA</name>
    <name evidence="4" type="ORF">IGI04_022551</name>
</gene>
<accession>A0ABQ7M1C7</accession>
<keyword evidence="1" id="KW-0539">Nucleus</keyword>
<protein>
    <recommendedName>
        <fullName evidence="1">MMS19 nucleotide excision repair protein</fullName>
    </recommendedName>
</protein>